<feature type="region of interest" description="Disordered" evidence="1">
    <location>
        <begin position="99"/>
        <end position="123"/>
    </location>
</feature>
<accession>A0A2B7XSU4</accession>
<evidence type="ECO:0000313" key="3">
    <source>
        <dbReference type="Proteomes" id="UP000224634"/>
    </source>
</evidence>
<dbReference type="SUPFAM" id="SSF52540">
    <property type="entry name" value="P-loop containing nucleoside triphosphate hydrolases"/>
    <property type="match status" value="1"/>
</dbReference>
<evidence type="ECO:0008006" key="4">
    <source>
        <dbReference type="Google" id="ProtNLM"/>
    </source>
</evidence>
<dbReference type="AlphaFoldDB" id="A0A2B7XSU4"/>
<sequence length="123" mass="13889">MDHYDGQSTTNMLQHPGSAETGSWFPCYDIPFVRNRSFRGRQAKLSEVTSHLAQGSPHPDVKTFALWGIGGTGKTQIALEYAYMLVYCQEFHPHHELKGNHGEAARLTSKAEVMRKQIQQSQQ</sequence>
<dbReference type="Proteomes" id="UP000224634">
    <property type="component" value="Unassembled WGS sequence"/>
</dbReference>
<comment type="caution">
    <text evidence="2">The sequence shown here is derived from an EMBL/GenBank/DDBJ whole genome shotgun (WGS) entry which is preliminary data.</text>
</comment>
<organism evidence="2 3">
    <name type="scientific">Polytolypa hystricis (strain UAMH7299)</name>
    <dbReference type="NCBI Taxonomy" id="1447883"/>
    <lineage>
        <taxon>Eukaryota</taxon>
        <taxon>Fungi</taxon>
        <taxon>Dikarya</taxon>
        <taxon>Ascomycota</taxon>
        <taxon>Pezizomycotina</taxon>
        <taxon>Eurotiomycetes</taxon>
        <taxon>Eurotiomycetidae</taxon>
        <taxon>Onygenales</taxon>
        <taxon>Onygenales incertae sedis</taxon>
        <taxon>Polytolypa</taxon>
    </lineage>
</organism>
<protein>
    <recommendedName>
        <fullName evidence="4">NB-ARC domain-containing protein</fullName>
    </recommendedName>
</protein>
<dbReference type="OrthoDB" id="4196780at2759"/>
<evidence type="ECO:0000256" key="1">
    <source>
        <dbReference type="SAM" id="MobiDB-lite"/>
    </source>
</evidence>
<gene>
    <name evidence="2" type="ORF">AJ80_06790</name>
</gene>
<dbReference type="EMBL" id="PDNA01000120">
    <property type="protein sequence ID" value="PGH12276.1"/>
    <property type="molecule type" value="Genomic_DNA"/>
</dbReference>
<name>A0A2B7XSU4_POLH7</name>
<reference evidence="2 3" key="1">
    <citation type="submission" date="2017-10" db="EMBL/GenBank/DDBJ databases">
        <title>Comparative genomics in systemic dimorphic fungi from Ajellomycetaceae.</title>
        <authorList>
            <person name="Munoz J.F."/>
            <person name="Mcewen J.G."/>
            <person name="Clay O.K."/>
            <person name="Cuomo C.A."/>
        </authorList>
    </citation>
    <scope>NUCLEOTIDE SEQUENCE [LARGE SCALE GENOMIC DNA]</scope>
    <source>
        <strain evidence="2 3">UAMH7299</strain>
    </source>
</reference>
<evidence type="ECO:0000313" key="2">
    <source>
        <dbReference type="EMBL" id="PGH12276.1"/>
    </source>
</evidence>
<dbReference type="Gene3D" id="3.40.50.300">
    <property type="entry name" value="P-loop containing nucleotide triphosphate hydrolases"/>
    <property type="match status" value="1"/>
</dbReference>
<dbReference type="InterPro" id="IPR027417">
    <property type="entry name" value="P-loop_NTPase"/>
</dbReference>
<keyword evidence="3" id="KW-1185">Reference proteome</keyword>
<proteinExistence type="predicted"/>